<organism evidence="2 3">
    <name type="scientific">Sporosarcina ureilytica</name>
    <dbReference type="NCBI Taxonomy" id="298596"/>
    <lineage>
        <taxon>Bacteria</taxon>
        <taxon>Bacillati</taxon>
        <taxon>Bacillota</taxon>
        <taxon>Bacilli</taxon>
        <taxon>Bacillales</taxon>
        <taxon>Caryophanaceae</taxon>
        <taxon>Sporosarcina</taxon>
    </lineage>
</organism>
<evidence type="ECO:0000256" key="1">
    <source>
        <dbReference type="SAM" id="Phobius"/>
    </source>
</evidence>
<sequence length="100" mass="11306">MWIGVMSLWAFSAMGYDKRQSKKKEKRIPEKNLWLLACIGGGIGAYLGMQIFRHKTRHTSFRVGFLMLALAYGALILYLLGIGAYDINRINVTYGESVLC</sequence>
<evidence type="ECO:0000313" key="2">
    <source>
        <dbReference type="EMBL" id="AOV09133.1"/>
    </source>
</evidence>
<keyword evidence="1" id="KW-0812">Transmembrane</keyword>
<dbReference type="InterPro" id="IPR010718">
    <property type="entry name" value="DUF1294"/>
</dbReference>
<proteinExistence type="predicted"/>
<dbReference type="Proteomes" id="UP000185746">
    <property type="component" value="Chromosome"/>
</dbReference>
<name>A0A1D8JKC0_9BACL</name>
<gene>
    <name evidence="2" type="ORF">BI350_06670</name>
</gene>
<dbReference type="AlphaFoldDB" id="A0A1D8JKC0"/>
<feature type="transmembrane region" description="Helical" evidence="1">
    <location>
        <begin position="31"/>
        <end position="52"/>
    </location>
</feature>
<keyword evidence="3" id="KW-1185">Reference proteome</keyword>
<dbReference type="Pfam" id="PF06961">
    <property type="entry name" value="DUF1294"/>
    <property type="match status" value="1"/>
</dbReference>
<dbReference type="KEGG" id="surl:BI350_06670"/>
<keyword evidence="1" id="KW-1133">Transmembrane helix</keyword>
<dbReference type="EMBL" id="CP017560">
    <property type="protein sequence ID" value="AOV09133.1"/>
    <property type="molecule type" value="Genomic_DNA"/>
</dbReference>
<accession>A0A1D8JKC0</accession>
<keyword evidence="1" id="KW-0472">Membrane</keyword>
<reference evidence="2 3" key="1">
    <citation type="submission" date="2016-09" db="EMBL/GenBank/DDBJ databases">
        <title>Complete genome sequence of the Lysinibacillus sphaericus LMG 22257, a specie of Bacillus with ureolytic activity that can effectively biodeposit calcium carbonate.</title>
        <authorList>
            <person name="Yan W."/>
        </authorList>
    </citation>
    <scope>NUCLEOTIDE SEQUENCE [LARGE SCALE GENOMIC DNA]</scope>
    <source>
        <strain evidence="2 3">LMG 22257</strain>
    </source>
</reference>
<protein>
    <recommendedName>
        <fullName evidence="4">DUF1294 domain-containing protein</fullName>
    </recommendedName>
</protein>
<evidence type="ECO:0000313" key="3">
    <source>
        <dbReference type="Proteomes" id="UP000185746"/>
    </source>
</evidence>
<feature type="transmembrane region" description="Helical" evidence="1">
    <location>
        <begin position="64"/>
        <end position="85"/>
    </location>
</feature>
<evidence type="ECO:0008006" key="4">
    <source>
        <dbReference type="Google" id="ProtNLM"/>
    </source>
</evidence>